<evidence type="ECO:0000313" key="26">
    <source>
        <dbReference type="Proteomes" id="UP000054144"/>
    </source>
</evidence>
<feature type="compositionally biased region" description="Low complexity" evidence="23">
    <location>
        <begin position="63"/>
        <end position="76"/>
    </location>
</feature>
<evidence type="ECO:0000256" key="1">
    <source>
        <dbReference type="ARBA" id="ARBA00001663"/>
    </source>
</evidence>
<evidence type="ECO:0000256" key="12">
    <source>
        <dbReference type="ARBA" id="ARBA00022801"/>
    </source>
</evidence>
<dbReference type="InterPro" id="IPR032675">
    <property type="entry name" value="LRR_dom_sf"/>
</dbReference>
<evidence type="ECO:0000256" key="3">
    <source>
        <dbReference type="ARBA" id="ARBA00004123"/>
    </source>
</evidence>
<evidence type="ECO:0000256" key="7">
    <source>
        <dbReference type="ARBA" id="ARBA00022490"/>
    </source>
</evidence>
<evidence type="ECO:0000256" key="21">
    <source>
        <dbReference type="ARBA" id="ARBA00031469"/>
    </source>
</evidence>
<evidence type="ECO:0000256" key="16">
    <source>
        <dbReference type="ARBA" id="ARBA00023015"/>
    </source>
</evidence>
<evidence type="ECO:0000256" key="6">
    <source>
        <dbReference type="ARBA" id="ARBA00012161"/>
    </source>
</evidence>
<protein>
    <recommendedName>
        <fullName evidence="19">CCR4-Not complex 3'-5'-exoribonuclease subunit Ccr4</fullName>
        <ecNumber evidence="6">3.1.13.4</ecNumber>
    </recommendedName>
    <alternativeName>
        <fullName evidence="20">Carbon catabolite repressor protein 4</fullName>
    </alternativeName>
    <alternativeName>
        <fullName evidence="21">Cytoplasmic deadenylase</fullName>
    </alternativeName>
    <alternativeName>
        <fullName evidence="22">Glucose-repressible alcohol dehydrogenase transcriptional effector</fullName>
    </alternativeName>
</protein>
<evidence type="ECO:0000256" key="9">
    <source>
        <dbReference type="ARBA" id="ARBA00022722"/>
    </source>
</evidence>
<evidence type="ECO:0000256" key="23">
    <source>
        <dbReference type="SAM" id="MobiDB-lite"/>
    </source>
</evidence>
<evidence type="ECO:0000256" key="10">
    <source>
        <dbReference type="ARBA" id="ARBA00022723"/>
    </source>
</evidence>
<keyword evidence="11" id="KW-0677">Repeat</keyword>
<feature type="region of interest" description="Disordered" evidence="23">
    <location>
        <begin position="41"/>
        <end position="103"/>
    </location>
</feature>
<keyword evidence="13" id="KW-0269">Exonuclease</keyword>
<evidence type="ECO:0000256" key="15">
    <source>
        <dbReference type="ARBA" id="ARBA00022884"/>
    </source>
</evidence>
<feature type="domain" description="Endonuclease/exonuclease/phosphatase" evidence="24">
    <location>
        <begin position="268"/>
        <end position="597"/>
    </location>
</feature>
<evidence type="ECO:0000256" key="13">
    <source>
        <dbReference type="ARBA" id="ARBA00022839"/>
    </source>
</evidence>
<evidence type="ECO:0000256" key="14">
    <source>
        <dbReference type="ARBA" id="ARBA00022842"/>
    </source>
</evidence>
<dbReference type="AlphaFoldDB" id="A0A0D7ANY2"/>
<keyword evidence="14" id="KW-0460">Magnesium</keyword>
<comment type="cofactor">
    <cofactor evidence="2">
        <name>Mg(2+)</name>
        <dbReference type="ChEBI" id="CHEBI:18420"/>
    </cofactor>
</comment>
<dbReference type="InterPro" id="IPR001611">
    <property type="entry name" value="Leu-rich_rpt"/>
</dbReference>
<evidence type="ECO:0000256" key="4">
    <source>
        <dbReference type="ARBA" id="ARBA00004496"/>
    </source>
</evidence>
<comment type="subcellular location">
    <subcellularLocation>
        <location evidence="4">Cytoplasm</location>
    </subcellularLocation>
    <subcellularLocation>
        <location evidence="3">Nucleus</location>
    </subcellularLocation>
</comment>
<keyword evidence="12" id="KW-0378">Hydrolase</keyword>
<evidence type="ECO:0000256" key="2">
    <source>
        <dbReference type="ARBA" id="ARBA00001946"/>
    </source>
</evidence>
<dbReference type="FunFam" id="3.60.10.10:FF:000037">
    <property type="entry name" value="Glucose-repressible alcohol dehydrogenase transcriptional effector"/>
    <property type="match status" value="1"/>
</dbReference>
<evidence type="ECO:0000256" key="11">
    <source>
        <dbReference type="ARBA" id="ARBA00022737"/>
    </source>
</evidence>
<dbReference type="Proteomes" id="UP000054144">
    <property type="component" value="Unassembled WGS sequence"/>
</dbReference>
<evidence type="ECO:0000256" key="18">
    <source>
        <dbReference type="ARBA" id="ARBA00023242"/>
    </source>
</evidence>
<dbReference type="GO" id="GO:0005634">
    <property type="term" value="C:nucleus"/>
    <property type="evidence" value="ECO:0007669"/>
    <property type="project" value="UniProtKB-SubCell"/>
</dbReference>
<evidence type="ECO:0000256" key="22">
    <source>
        <dbReference type="ARBA" id="ARBA00033317"/>
    </source>
</evidence>
<proteinExistence type="inferred from homology"/>
<dbReference type="PROSITE" id="PS51450">
    <property type="entry name" value="LRR"/>
    <property type="match status" value="2"/>
</dbReference>
<dbReference type="GO" id="GO:0005737">
    <property type="term" value="C:cytoplasm"/>
    <property type="evidence" value="ECO:0007669"/>
    <property type="project" value="UniProtKB-SubCell"/>
</dbReference>
<dbReference type="EMBL" id="KN881617">
    <property type="protein sequence ID" value="KIY53469.1"/>
    <property type="molecule type" value="Genomic_DNA"/>
</dbReference>
<dbReference type="Pfam" id="PF13855">
    <property type="entry name" value="LRR_8"/>
    <property type="match status" value="1"/>
</dbReference>
<evidence type="ECO:0000256" key="17">
    <source>
        <dbReference type="ARBA" id="ARBA00023163"/>
    </source>
</evidence>
<dbReference type="GO" id="GO:0003723">
    <property type="term" value="F:RNA binding"/>
    <property type="evidence" value="ECO:0007669"/>
    <property type="project" value="UniProtKB-KW"/>
</dbReference>
<dbReference type="SUPFAM" id="SSF52075">
    <property type="entry name" value="Outer arm dynein light chain 1"/>
    <property type="match status" value="1"/>
</dbReference>
<dbReference type="InterPro" id="IPR003591">
    <property type="entry name" value="Leu-rich_rpt_typical-subtyp"/>
</dbReference>
<keyword evidence="15" id="KW-0694">RNA-binding</keyword>
<evidence type="ECO:0000256" key="19">
    <source>
        <dbReference type="ARBA" id="ARBA00023475"/>
    </source>
</evidence>
<dbReference type="PANTHER" id="PTHR12121:SF100">
    <property type="entry name" value="POLY(A)-SPECIFIC RIBONUCLEASE"/>
    <property type="match status" value="1"/>
</dbReference>
<dbReference type="OrthoDB" id="428734at2759"/>
<dbReference type="SUPFAM" id="SSF56219">
    <property type="entry name" value="DNase I-like"/>
    <property type="match status" value="1"/>
</dbReference>
<sequence>MITPHWQQQLLKCEMVRASRSPHHRARASAYASRTVAKAAIPITNPNPTKTIEIKDPAGTPRSPSSLASSPANPDATAASMNHPSSTVAPISEAPRPKLSRPTDSSWISLDMGGIQIKSLPPTSSLFSFTFLTNLYLNHNALASVPAEISRLRHLELLDLSGNALTSLPRNMGMLTNLKELYLFDNHITSIPWEFGSLHQLQTLGIEGNPLDHATKSMVQKEGTQAYISYLRDQAPVPTPPPQREWILLNDSHITARASSERFSVLCYNILCERCATERLYGYTPTWALAWDYRREIILQEIKSHHADFLCLQEVDIAQYEDYFVKYLSKEGYEGVYFPKGRYKTMSDADRRLVDGCATFYNAERYTLVEKRLIEFSAVAMQREDFKKTDDMFNRVLNKDHISVVSLFEERATGTRIVLANAHIHWDPTYRDVKLVQVALLVDEIDKIREGFAKYPPRLEDAIGQARRRGSAPTYTNGASIPLIICGDFNSVPSSGVYEFLSTGTLPANHADFMDHVYGRYTKEGLRHRLGLCSAYDMGAAAGLLPLTNYTPSFQGVIDYIWYSTATLSVNAVLGEVDRTYLDNMVGFPNAHFPSDHLCLVGEFRVKPPREPPPRPPAPVFN</sequence>
<comment type="similarity">
    <text evidence="5">Belongs to the CCR4/nocturin family.</text>
</comment>
<evidence type="ECO:0000259" key="24">
    <source>
        <dbReference type="Pfam" id="PF03372"/>
    </source>
</evidence>
<evidence type="ECO:0000256" key="8">
    <source>
        <dbReference type="ARBA" id="ARBA00022614"/>
    </source>
</evidence>
<keyword evidence="16" id="KW-0805">Transcription regulation</keyword>
<dbReference type="InterPro" id="IPR005135">
    <property type="entry name" value="Endo/exonuclease/phosphatase"/>
</dbReference>
<evidence type="ECO:0000313" key="25">
    <source>
        <dbReference type="EMBL" id="KIY53469.1"/>
    </source>
</evidence>
<dbReference type="Gene3D" id="3.80.10.10">
    <property type="entry name" value="Ribonuclease Inhibitor"/>
    <property type="match status" value="1"/>
</dbReference>
<keyword evidence="17" id="KW-0804">Transcription</keyword>
<keyword evidence="18" id="KW-0539">Nucleus</keyword>
<keyword evidence="7" id="KW-0963">Cytoplasm</keyword>
<evidence type="ECO:0000256" key="5">
    <source>
        <dbReference type="ARBA" id="ARBA00010774"/>
    </source>
</evidence>
<organism evidence="25 26">
    <name type="scientific">Fistulina hepatica ATCC 64428</name>
    <dbReference type="NCBI Taxonomy" id="1128425"/>
    <lineage>
        <taxon>Eukaryota</taxon>
        <taxon>Fungi</taxon>
        <taxon>Dikarya</taxon>
        <taxon>Basidiomycota</taxon>
        <taxon>Agaricomycotina</taxon>
        <taxon>Agaricomycetes</taxon>
        <taxon>Agaricomycetidae</taxon>
        <taxon>Agaricales</taxon>
        <taxon>Fistulinaceae</taxon>
        <taxon>Fistulina</taxon>
    </lineage>
</organism>
<name>A0A0D7ANY2_9AGAR</name>
<comment type="catalytic activity">
    <reaction evidence="1">
        <text>Exonucleolytic cleavage of poly(A) to 5'-AMP.</text>
        <dbReference type="EC" id="3.1.13.4"/>
    </reaction>
</comment>
<dbReference type="GO" id="GO:0046872">
    <property type="term" value="F:metal ion binding"/>
    <property type="evidence" value="ECO:0007669"/>
    <property type="project" value="UniProtKB-KW"/>
</dbReference>
<keyword evidence="8" id="KW-0433">Leucine-rich repeat</keyword>
<dbReference type="PANTHER" id="PTHR12121">
    <property type="entry name" value="CARBON CATABOLITE REPRESSOR PROTEIN 4"/>
    <property type="match status" value="1"/>
</dbReference>
<feature type="compositionally biased region" description="Polar residues" evidence="23">
    <location>
        <begin position="79"/>
        <end position="89"/>
    </location>
</feature>
<dbReference type="Pfam" id="PF03372">
    <property type="entry name" value="Exo_endo_phos"/>
    <property type="match status" value="1"/>
</dbReference>
<reference evidence="25 26" key="1">
    <citation type="journal article" date="2015" name="Fungal Genet. Biol.">
        <title>Evolution of novel wood decay mechanisms in Agaricales revealed by the genome sequences of Fistulina hepatica and Cylindrobasidium torrendii.</title>
        <authorList>
            <person name="Floudas D."/>
            <person name="Held B.W."/>
            <person name="Riley R."/>
            <person name="Nagy L.G."/>
            <person name="Koehler G."/>
            <person name="Ransdell A.S."/>
            <person name="Younus H."/>
            <person name="Chow J."/>
            <person name="Chiniquy J."/>
            <person name="Lipzen A."/>
            <person name="Tritt A."/>
            <person name="Sun H."/>
            <person name="Haridas S."/>
            <person name="LaButti K."/>
            <person name="Ohm R.A."/>
            <person name="Kues U."/>
            <person name="Blanchette R.A."/>
            <person name="Grigoriev I.V."/>
            <person name="Minto R.E."/>
            <person name="Hibbett D.S."/>
        </authorList>
    </citation>
    <scope>NUCLEOTIDE SEQUENCE [LARGE SCALE GENOMIC DNA]</scope>
    <source>
        <strain evidence="25 26">ATCC 64428</strain>
    </source>
</reference>
<evidence type="ECO:0000256" key="20">
    <source>
        <dbReference type="ARBA" id="ARBA00030493"/>
    </source>
</evidence>
<accession>A0A0D7ANY2</accession>
<gene>
    <name evidence="25" type="ORF">FISHEDRAFT_33376</name>
</gene>
<dbReference type="InterPro" id="IPR050410">
    <property type="entry name" value="CCR4/nocturin_mRNA_transcr"/>
</dbReference>
<dbReference type="CDD" id="cd09097">
    <property type="entry name" value="Deadenylase_CCR4"/>
    <property type="match status" value="1"/>
</dbReference>
<dbReference type="Gene3D" id="3.60.10.10">
    <property type="entry name" value="Endonuclease/exonuclease/phosphatase"/>
    <property type="match status" value="1"/>
</dbReference>
<keyword evidence="10" id="KW-0479">Metal-binding</keyword>
<dbReference type="InterPro" id="IPR036691">
    <property type="entry name" value="Endo/exonu/phosph_ase_sf"/>
</dbReference>
<dbReference type="GO" id="GO:0004535">
    <property type="term" value="F:poly(A)-specific ribonuclease activity"/>
    <property type="evidence" value="ECO:0007669"/>
    <property type="project" value="UniProtKB-EC"/>
</dbReference>
<dbReference type="EC" id="3.1.13.4" evidence="6"/>
<keyword evidence="9" id="KW-0540">Nuclease</keyword>
<dbReference type="SMART" id="SM00369">
    <property type="entry name" value="LRR_TYP"/>
    <property type="match status" value="4"/>
</dbReference>
<keyword evidence="26" id="KW-1185">Reference proteome</keyword>